<dbReference type="GeneID" id="67007762"/>
<keyword evidence="4" id="KW-1185">Reference proteome</keyword>
<accession>A0A9P3BHA4</accession>
<dbReference type="Proteomes" id="UP001043456">
    <property type="component" value="Unassembled WGS sequence"/>
</dbReference>
<comment type="caution">
    <text evidence="3">The sequence shown here is derived from an EMBL/GenBank/DDBJ whole genome shotgun (WGS) entry which is preliminary data.</text>
</comment>
<dbReference type="PANTHER" id="PTHR47260:SF1">
    <property type="entry name" value="UPF0644 PROTEIN PB2B4.06"/>
    <property type="match status" value="1"/>
</dbReference>
<evidence type="ECO:0000313" key="4">
    <source>
        <dbReference type="Proteomes" id="UP001043456"/>
    </source>
</evidence>
<dbReference type="InterPro" id="IPR052061">
    <property type="entry name" value="PTE-AB_protein"/>
</dbReference>
<name>A0A9P3BHA4_9EURO</name>
<evidence type="ECO:0000256" key="1">
    <source>
        <dbReference type="SAM" id="MobiDB-lite"/>
    </source>
</evidence>
<dbReference type="Pfam" id="PF03061">
    <property type="entry name" value="4HBT"/>
    <property type="match status" value="1"/>
</dbReference>
<proteinExistence type="predicted"/>
<protein>
    <submittedName>
        <fullName evidence="3">Thioesterase super member 4</fullName>
    </submittedName>
</protein>
<dbReference type="PANTHER" id="PTHR47260">
    <property type="entry name" value="UPF0644 PROTEIN PB2B4.06"/>
    <property type="match status" value="1"/>
</dbReference>
<dbReference type="Gene3D" id="3.10.129.10">
    <property type="entry name" value="Hotdog Thioesterase"/>
    <property type="match status" value="1"/>
</dbReference>
<gene>
    <name evidence="3" type="ORF">Asppvi_009152</name>
</gene>
<dbReference type="SUPFAM" id="SSF54637">
    <property type="entry name" value="Thioesterase/thiol ester dehydrase-isomerase"/>
    <property type="match status" value="1"/>
</dbReference>
<dbReference type="RefSeq" id="XP_043160945.1">
    <property type="nucleotide sequence ID" value="XM_043305010.1"/>
</dbReference>
<evidence type="ECO:0000259" key="2">
    <source>
        <dbReference type="Pfam" id="PF03061"/>
    </source>
</evidence>
<sequence length="328" mass="36640">MSWRRKVKSPKSKARSRDLDLGNRRLFSPVKVASDKSQWKRESSESQPYLLPGCDVIRIIMFGPRRILQSRPRCNATQLKSVHLSKPRLSRHASTIAQTEPTAAKSRWPRRLVYAGIFGGLGVAAGKWMDEKVSAPAVPGSVEDTAKLEEINHVFENGLPIVQELRNNPDYVESNVYEGFSEEDKARRLTSGPLRGSRGLALQRVFWNDKEKKTISVVYLGSGLEGWPTVVHGGALATVLDENLGRAAIRHLPARTGVTANLEINYRAPVYSGNFYTFHSQVDPERSTERKAYVTGEIRDPVGRVCAQASALFVVPKGFELRKIGERF</sequence>
<evidence type="ECO:0000313" key="3">
    <source>
        <dbReference type="EMBL" id="GIJ90199.1"/>
    </source>
</evidence>
<feature type="region of interest" description="Disordered" evidence="1">
    <location>
        <begin position="1"/>
        <end position="20"/>
    </location>
</feature>
<organism evidence="3 4">
    <name type="scientific">Aspergillus pseudoviridinutans</name>
    <dbReference type="NCBI Taxonomy" id="1517512"/>
    <lineage>
        <taxon>Eukaryota</taxon>
        <taxon>Fungi</taxon>
        <taxon>Dikarya</taxon>
        <taxon>Ascomycota</taxon>
        <taxon>Pezizomycotina</taxon>
        <taxon>Eurotiomycetes</taxon>
        <taxon>Eurotiomycetidae</taxon>
        <taxon>Eurotiales</taxon>
        <taxon>Aspergillaceae</taxon>
        <taxon>Aspergillus</taxon>
        <taxon>Aspergillus subgen. Fumigati</taxon>
    </lineage>
</organism>
<feature type="compositionally biased region" description="Basic residues" evidence="1">
    <location>
        <begin position="1"/>
        <end position="14"/>
    </location>
</feature>
<dbReference type="AlphaFoldDB" id="A0A9P3BHA4"/>
<feature type="domain" description="Thioesterase" evidence="2">
    <location>
        <begin position="230"/>
        <end position="307"/>
    </location>
</feature>
<dbReference type="EMBL" id="BHVY01000006">
    <property type="protein sequence ID" value="GIJ90199.1"/>
    <property type="molecule type" value="Genomic_DNA"/>
</dbReference>
<dbReference type="InterPro" id="IPR029069">
    <property type="entry name" value="HotDog_dom_sf"/>
</dbReference>
<reference evidence="3 4" key="1">
    <citation type="submission" date="2018-10" db="EMBL/GenBank/DDBJ databases">
        <title>Pan-genome distribution and transcriptional activeness of fungal secondary metabolism genes in Aspergillus section Fumigati.</title>
        <authorList>
            <person name="Takahashi H."/>
            <person name="Umemura M."/>
            <person name="Ninomiya A."/>
            <person name="Kusuya Y."/>
            <person name="Urayama S."/>
            <person name="Shimizu M."/>
            <person name="Watanabe A."/>
            <person name="Kamei K."/>
            <person name="Yaguchi T."/>
            <person name="Hagiwara D."/>
        </authorList>
    </citation>
    <scope>NUCLEOTIDE SEQUENCE [LARGE SCALE GENOMIC DNA]</scope>
    <source>
        <strain evidence="3 4">IFM 55266</strain>
    </source>
</reference>
<dbReference type="OrthoDB" id="506431at2759"/>
<dbReference type="InterPro" id="IPR006683">
    <property type="entry name" value="Thioestr_dom"/>
</dbReference>
<dbReference type="CDD" id="cd03443">
    <property type="entry name" value="PaaI_thioesterase"/>
    <property type="match status" value="1"/>
</dbReference>